<evidence type="ECO:0000256" key="2">
    <source>
        <dbReference type="SAM" id="SignalP"/>
    </source>
</evidence>
<evidence type="ECO:0008006" key="5">
    <source>
        <dbReference type="Google" id="ProtNLM"/>
    </source>
</evidence>
<comment type="caution">
    <text evidence="3">The sequence shown here is derived from an EMBL/GenBank/DDBJ whole genome shotgun (WGS) entry which is preliminary data.</text>
</comment>
<evidence type="ECO:0000313" key="4">
    <source>
        <dbReference type="Proteomes" id="UP001302126"/>
    </source>
</evidence>
<feature type="chain" id="PRO_5043030533" description="Secreted protein" evidence="2">
    <location>
        <begin position="24"/>
        <end position="76"/>
    </location>
</feature>
<keyword evidence="2" id="KW-0732">Signal</keyword>
<proteinExistence type="predicted"/>
<dbReference type="Proteomes" id="UP001302126">
    <property type="component" value="Unassembled WGS sequence"/>
</dbReference>
<evidence type="ECO:0000256" key="1">
    <source>
        <dbReference type="SAM" id="MobiDB-lite"/>
    </source>
</evidence>
<gene>
    <name evidence="3" type="ORF">QBC35DRAFT_487718</name>
</gene>
<protein>
    <recommendedName>
        <fullName evidence="5">Secreted protein</fullName>
    </recommendedName>
</protein>
<name>A0AAN6WZU4_9PEZI</name>
<dbReference type="EMBL" id="MU864360">
    <property type="protein sequence ID" value="KAK4191234.1"/>
    <property type="molecule type" value="Genomic_DNA"/>
</dbReference>
<keyword evidence="4" id="KW-1185">Reference proteome</keyword>
<dbReference type="AlphaFoldDB" id="A0AAN6WZU4"/>
<evidence type="ECO:0000313" key="3">
    <source>
        <dbReference type="EMBL" id="KAK4191234.1"/>
    </source>
</evidence>
<accession>A0AAN6WZU4</accession>
<feature type="region of interest" description="Disordered" evidence="1">
    <location>
        <begin position="49"/>
        <end position="76"/>
    </location>
</feature>
<feature type="signal peptide" evidence="2">
    <location>
        <begin position="1"/>
        <end position="23"/>
    </location>
</feature>
<sequence>MMMVRGWLPVLICINITAGPTDSSIRPTQHSLLGCGQLSVEREPTREWLSASARRGRGRRRRVPRGERCHGGTPDS</sequence>
<organism evidence="3 4">
    <name type="scientific">Podospora australis</name>
    <dbReference type="NCBI Taxonomy" id="1536484"/>
    <lineage>
        <taxon>Eukaryota</taxon>
        <taxon>Fungi</taxon>
        <taxon>Dikarya</taxon>
        <taxon>Ascomycota</taxon>
        <taxon>Pezizomycotina</taxon>
        <taxon>Sordariomycetes</taxon>
        <taxon>Sordariomycetidae</taxon>
        <taxon>Sordariales</taxon>
        <taxon>Podosporaceae</taxon>
        <taxon>Podospora</taxon>
    </lineage>
</organism>
<reference evidence="3" key="1">
    <citation type="journal article" date="2023" name="Mol. Phylogenet. Evol.">
        <title>Genome-scale phylogeny and comparative genomics of the fungal order Sordariales.</title>
        <authorList>
            <person name="Hensen N."/>
            <person name="Bonometti L."/>
            <person name="Westerberg I."/>
            <person name="Brannstrom I.O."/>
            <person name="Guillou S."/>
            <person name="Cros-Aarteil S."/>
            <person name="Calhoun S."/>
            <person name="Haridas S."/>
            <person name="Kuo A."/>
            <person name="Mondo S."/>
            <person name="Pangilinan J."/>
            <person name="Riley R."/>
            <person name="LaButti K."/>
            <person name="Andreopoulos B."/>
            <person name="Lipzen A."/>
            <person name="Chen C."/>
            <person name="Yan M."/>
            <person name="Daum C."/>
            <person name="Ng V."/>
            <person name="Clum A."/>
            <person name="Steindorff A."/>
            <person name="Ohm R.A."/>
            <person name="Martin F."/>
            <person name="Silar P."/>
            <person name="Natvig D.O."/>
            <person name="Lalanne C."/>
            <person name="Gautier V."/>
            <person name="Ament-Velasquez S.L."/>
            <person name="Kruys A."/>
            <person name="Hutchinson M.I."/>
            <person name="Powell A.J."/>
            <person name="Barry K."/>
            <person name="Miller A.N."/>
            <person name="Grigoriev I.V."/>
            <person name="Debuchy R."/>
            <person name="Gladieux P."/>
            <person name="Hiltunen Thoren M."/>
            <person name="Johannesson H."/>
        </authorList>
    </citation>
    <scope>NUCLEOTIDE SEQUENCE</scope>
    <source>
        <strain evidence="3">PSN309</strain>
    </source>
</reference>
<feature type="compositionally biased region" description="Basic residues" evidence="1">
    <location>
        <begin position="54"/>
        <end position="63"/>
    </location>
</feature>
<reference evidence="3" key="2">
    <citation type="submission" date="2023-05" db="EMBL/GenBank/DDBJ databases">
        <authorList>
            <consortium name="Lawrence Berkeley National Laboratory"/>
            <person name="Steindorff A."/>
            <person name="Hensen N."/>
            <person name="Bonometti L."/>
            <person name="Westerberg I."/>
            <person name="Brannstrom I.O."/>
            <person name="Guillou S."/>
            <person name="Cros-Aarteil S."/>
            <person name="Calhoun S."/>
            <person name="Haridas S."/>
            <person name="Kuo A."/>
            <person name="Mondo S."/>
            <person name="Pangilinan J."/>
            <person name="Riley R."/>
            <person name="Labutti K."/>
            <person name="Andreopoulos B."/>
            <person name="Lipzen A."/>
            <person name="Chen C."/>
            <person name="Yanf M."/>
            <person name="Daum C."/>
            <person name="Ng V."/>
            <person name="Clum A."/>
            <person name="Ohm R."/>
            <person name="Martin F."/>
            <person name="Silar P."/>
            <person name="Natvig D."/>
            <person name="Lalanne C."/>
            <person name="Gautier V."/>
            <person name="Ament-Velasquez S.L."/>
            <person name="Kruys A."/>
            <person name="Hutchinson M.I."/>
            <person name="Powell A.J."/>
            <person name="Barry K."/>
            <person name="Miller A.N."/>
            <person name="Grigoriev I.V."/>
            <person name="Debuchy R."/>
            <person name="Gladieux P."/>
            <person name="Thoren M.H."/>
            <person name="Johannesson H."/>
        </authorList>
    </citation>
    <scope>NUCLEOTIDE SEQUENCE</scope>
    <source>
        <strain evidence="3">PSN309</strain>
    </source>
</reference>